<reference evidence="2 3" key="1">
    <citation type="submission" date="2024-09" db="EMBL/GenBank/DDBJ databases">
        <authorList>
            <person name="Sun Q."/>
            <person name="Mori K."/>
        </authorList>
    </citation>
    <scope>NUCLEOTIDE SEQUENCE [LARGE SCALE GENOMIC DNA]</scope>
    <source>
        <strain evidence="2 3">NCAIM B.02529</strain>
    </source>
</reference>
<protein>
    <recommendedName>
        <fullName evidence="4">YrzI family small protein</fullName>
    </recommendedName>
</protein>
<dbReference type="Proteomes" id="UP001589836">
    <property type="component" value="Unassembled WGS sequence"/>
</dbReference>
<feature type="region of interest" description="Disordered" evidence="1">
    <location>
        <begin position="20"/>
        <end position="45"/>
    </location>
</feature>
<comment type="caution">
    <text evidence="2">The sequence shown here is derived from an EMBL/GenBank/DDBJ whole genome shotgun (WGS) entry which is preliminary data.</text>
</comment>
<dbReference type="RefSeq" id="WP_377344712.1">
    <property type="nucleotide sequence ID" value="NZ_JBHLTP010000002.1"/>
</dbReference>
<accession>A0ABV6LIH7</accession>
<gene>
    <name evidence="2" type="ORF">ACFFGV_01115</name>
</gene>
<name>A0ABV6LIH7_9BACI</name>
<sequence length="45" mass="5717">MQFQLLMFTIHIRKRTSRERVHAKLRHHSIQQKMEAMKDRRSRIW</sequence>
<evidence type="ECO:0000313" key="2">
    <source>
        <dbReference type="EMBL" id="MFC0522189.1"/>
    </source>
</evidence>
<evidence type="ECO:0000256" key="1">
    <source>
        <dbReference type="SAM" id="MobiDB-lite"/>
    </source>
</evidence>
<evidence type="ECO:0008006" key="4">
    <source>
        <dbReference type="Google" id="ProtNLM"/>
    </source>
</evidence>
<keyword evidence="3" id="KW-1185">Reference proteome</keyword>
<dbReference type="EMBL" id="JBHLTP010000002">
    <property type="protein sequence ID" value="MFC0522189.1"/>
    <property type="molecule type" value="Genomic_DNA"/>
</dbReference>
<feature type="compositionally biased region" description="Basic residues" evidence="1">
    <location>
        <begin position="20"/>
        <end position="30"/>
    </location>
</feature>
<evidence type="ECO:0000313" key="3">
    <source>
        <dbReference type="Proteomes" id="UP001589836"/>
    </source>
</evidence>
<organism evidence="2 3">
    <name type="scientific">Pontibacillus salicampi</name>
    <dbReference type="NCBI Taxonomy" id="1449801"/>
    <lineage>
        <taxon>Bacteria</taxon>
        <taxon>Bacillati</taxon>
        <taxon>Bacillota</taxon>
        <taxon>Bacilli</taxon>
        <taxon>Bacillales</taxon>
        <taxon>Bacillaceae</taxon>
        <taxon>Pontibacillus</taxon>
    </lineage>
</organism>
<proteinExistence type="predicted"/>